<dbReference type="SUPFAM" id="SSF109854">
    <property type="entry name" value="DinB/YfiT-like putative metalloenzymes"/>
    <property type="match status" value="1"/>
</dbReference>
<dbReference type="InterPro" id="IPR034660">
    <property type="entry name" value="DinB/YfiT-like"/>
</dbReference>
<dbReference type="Gene3D" id="1.20.120.450">
    <property type="entry name" value="dinb family like domain"/>
    <property type="match status" value="1"/>
</dbReference>
<protein>
    <recommendedName>
        <fullName evidence="1">DinB-like domain-containing protein</fullName>
    </recommendedName>
</protein>
<name>F4KQA5_HALH1</name>
<dbReference type="EMBL" id="CP002691">
    <property type="protein sequence ID" value="AEE48931.1"/>
    <property type="molecule type" value="Genomic_DNA"/>
</dbReference>
<dbReference type="InterPro" id="IPR024775">
    <property type="entry name" value="DinB-like"/>
</dbReference>
<proteinExistence type="predicted"/>
<dbReference type="STRING" id="760192.Halhy_1032"/>
<feature type="domain" description="DinB-like" evidence="1">
    <location>
        <begin position="37"/>
        <end position="167"/>
    </location>
</feature>
<accession>F4KQA5</accession>
<reference evidence="2 3" key="1">
    <citation type="journal article" date="2011" name="Stand. Genomic Sci.">
        <title>Complete genome sequence of Haliscomenobacter hydrossis type strain (O).</title>
        <authorList>
            <consortium name="US DOE Joint Genome Institute (JGI-PGF)"/>
            <person name="Daligault H."/>
            <person name="Lapidus A."/>
            <person name="Zeytun A."/>
            <person name="Nolan M."/>
            <person name="Lucas S."/>
            <person name="Del Rio T.G."/>
            <person name="Tice H."/>
            <person name="Cheng J.F."/>
            <person name="Tapia R."/>
            <person name="Han C."/>
            <person name="Goodwin L."/>
            <person name="Pitluck S."/>
            <person name="Liolios K."/>
            <person name="Pagani I."/>
            <person name="Ivanova N."/>
            <person name="Huntemann M."/>
            <person name="Mavromatis K."/>
            <person name="Mikhailova N."/>
            <person name="Pati A."/>
            <person name="Chen A."/>
            <person name="Palaniappan K."/>
            <person name="Land M."/>
            <person name="Hauser L."/>
            <person name="Brambilla E.M."/>
            <person name="Rohde M."/>
            <person name="Verbarg S."/>
            <person name="Goker M."/>
            <person name="Bristow J."/>
            <person name="Eisen J.A."/>
            <person name="Markowitz V."/>
            <person name="Hugenholtz P."/>
            <person name="Kyrpides N.C."/>
            <person name="Klenk H.P."/>
            <person name="Woyke T."/>
        </authorList>
    </citation>
    <scope>NUCLEOTIDE SEQUENCE [LARGE SCALE GENOMIC DNA]</scope>
    <source>
        <strain evidence="3">ATCC 27775 / DSM 1100 / LMG 10767 / O</strain>
    </source>
</reference>
<evidence type="ECO:0000313" key="3">
    <source>
        <dbReference type="Proteomes" id="UP000008461"/>
    </source>
</evidence>
<evidence type="ECO:0000259" key="1">
    <source>
        <dbReference type="Pfam" id="PF12867"/>
    </source>
</evidence>
<dbReference type="Proteomes" id="UP000008461">
    <property type="component" value="Chromosome"/>
</dbReference>
<organism evidence="2 3">
    <name type="scientific">Haliscomenobacter hydrossis (strain ATCC 27775 / DSM 1100 / LMG 10767 / O)</name>
    <dbReference type="NCBI Taxonomy" id="760192"/>
    <lineage>
        <taxon>Bacteria</taxon>
        <taxon>Pseudomonadati</taxon>
        <taxon>Bacteroidota</taxon>
        <taxon>Saprospiria</taxon>
        <taxon>Saprospirales</taxon>
        <taxon>Haliscomenobacteraceae</taxon>
        <taxon>Haliscomenobacter</taxon>
    </lineage>
</organism>
<dbReference type="Pfam" id="PF12867">
    <property type="entry name" value="DinB_2"/>
    <property type="match status" value="1"/>
</dbReference>
<keyword evidence="3" id="KW-1185">Reference proteome</keyword>
<dbReference type="RefSeq" id="WP_013763486.1">
    <property type="nucleotide sequence ID" value="NC_015510.1"/>
</dbReference>
<evidence type="ECO:0000313" key="2">
    <source>
        <dbReference type="EMBL" id="AEE48931.1"/>
    </source>
</evidence>
<dbReference type="NCBIfam" id="NF009807">
    <property type="entry name" value="PRK13291.1"/>
    <property type="match status" value="1"/>
</dbReference>
<gene>
    <name evidence="2" type="ordered locus">Halhy_1032</name>
</gene>
<reference key="2">
    <citation type="submission" date="2011-04" db="EMBL/GenBank/DDBJ databases">
        <title>Complete sequence of chromosome of Haliscomenobacter hydrossis DSM 1100.</title>
        <authorList>
            <consortium name="US DOE Joint Genome Institute (JGI-PGF)"/>
            <person name="Lucas S."/>
            <person name="Han J."/>
            <person name="Lapidus A."/>
            <person name="Bruce D."/>
            <person name="Goodwin L."/>
            <person name="Pitluck S."/>
            <person name="Peters L."/>
            <person name="Kyrpides N."/>
            <person name="Mavromatis K."/>
            <person name="Ivanova N."/>
            <person name="Ovchinnikova G."/>
            <person name="Pagani I."/>
            <person name="Daligault H."/>
            <person name="Detter J.C."/>
            <person name="Han C."/>
            <person name="Land M."/>
            <person name="Hauser L."/>
            <person name="Markowitz V."/>
            <person name="Cheng J.-F."/>
            <person name="Hugenholtz P."/>
            <person name="Woyke T."/>
            <person name="Wu D."/>
            <person name="Verbarg S."/>
            <person name="Frueling A."/>
            <person name="Brambilla E."/>
            <person name="Klenk H.-P."/>
            <person name="Eisen J.A."/>
        </authorList>
    </citation>
    <scope>NUCLEOTIDE SEQUENCE</scope>
    <source>
        <strain>DSM 1100</strain>
    </source>
</reference>
<sequence>MSDLTSLQYPVGKFSKPETITASMITEWIDYLAGFPKIFRATAESLSEIQLDTPYRPDGWTGRQVIHHVADSHMNAYIRFKLVLTEEYPTIKPYMEAKWAELPDSKLPIEVSLRILESVHERWVCILREIKDWENQGYYHPQFGTVKNPLSKVLALYHWHSRHHLGHLESLK</sequence>
<dbReference type="KEGG" id="hhy:Halhy_1032"/>
<dbReference type="AlphaFoldDB" id="F4KQA5"/>
<dbReference type="HOGENOM" id="CLU_105789_1_0_10"/>
<dbReference type="OrthoDB" id="9796039at2"/>
<dbReference type="eggNOG" id="COG2318">
    <property type="taxonomic scope" value="Bacteria"/>
</dbReference>